<evidence type="ECO:0000313" key="3">
    <source>
        <dbReference type="EMBL" id="KAK2851993.1"/>
    </source>
</evidence>
<keyword evidence="4" id="KW-1185">Reference proteome</keyword>
<reference evidence="3" key="1">
    <citation type="submission" date="2023-07" db="EMBL/GenBank/DDBJ databases">
        <title>Chromosome-level Genome Assembly of Striped Snakehead (Channa striata).</title>
        <authorList>
            <person name="Liu H."/>
        </authorList>
    </citation>
    <scope>NUCLEOTIDE SEQUENCE</scope>
    <source>
        <strain evidence="3">Gz</strain>
        <tissue evidence="3">Muscle</tissue>
    </source>
</reference>
<accession>A0AA88N884</accession>
<evidence type="ECO:0000313" key="4">
    <source>
        <dbReference type="Proteomes" id="UP001187415"/>
    </source>
</evidence>
<comment type="caution">
    <text evidence="3">The sequence shown here is derived from an EMBL/GenBank/DDBJ whole genome shotgun (WGS) entry which is preliminary data.</text>
</comment>
<feature type="signal peptide" evidence="2">
    <location>
        <begin position="1"/>
        <end position="19"/>
    </location>
</feature>
<dbReference type="Proteomes" id="UP001187415">
    <property type="component" value="Unassembled WGS sequence"/>
</dbReference>
<dbReference type="AlphaFoldDB" id="A0AA88N884"/>
<gene>
    <name evidence="3" type="ORF">Q5P01_008269</name>
</gene>
<feature type="transmembrane region" description="Helical" evidence="1">
    <location>
        <begin position="45"/>
        <end position="67"/>
    </location>
</feature>
<evidence type="ECO:0000256" key="2">
    <source>
        <dbReference type="SAM" id="SignalP"/>
    </source>
</evidence>
<keyword evidence="1" id="KW-0472">Membrane</keyword>
<keyword evidence="2" id="KW-0732">Signal</keyword>
<dbReference type="EMBL" id="JAUPFM010000005">
    <property type="protein sequence ID" value="KAK2851993.1"/>
    <property type="molecule type" value="Genomic_DNA"/>
</dbReference>
<proteinExistence type="predicted"/>
<sequence length="141" mass="15330">MKVHHIFFYSFFLTKSATSQSSSSSSENITTSPTPEPELEFSPQLGVVVYACLILVVTSIALSVAAAKKLNVCPVETVDNNREVNSVYENTEDKPSDSHPGEVFSVYTCANHTKPNEVDSTEEYSLDAANCDQDQAAVMSV</sequence>
<organism evidence="3 4">
    <name type="scientific">Channa striata</name>
    <name type="common">Snakehead murrel</name>
    <name type="synonym">Ophicephalus striatus</name>
    <dbReference type="NCBI Taxonomy" id="64152"/>
    <lineage>
        <taxon>Eukaryota</taxon>
        <taxon>Metazoa</taxon>
        <taxon>Chordata</taxon>
        <taxon>Craniata</taxon>
        <taxon>Vertebrata</taxon>
        <taxon>Euteleostomi</taxon>
        <taxon>Actinopterygii</taxon>
        <taxon>Neopterygii</taxon>
        <taxon>Teleostei</taxon>
        <taxon>Neoteleostei</taxon>
        <taxon>Acanthomorphata</taxon>
        <taxon>Anabantaria</taxon>
        <taxon>Anabantiformes</taxon>
        <taxon>Channoidei</taxon>
        <taxon>Channidae</taxon>
        <taxon>Channa</taxon>
    </lineage>
</organism>
<keyword evidence="1" id="KW-0812">Transmembrane</keyword>
<evidence type="ECO:0000256" key="1">
    <source>
        <dbReference type="SAM" id="Phobius"/>
    </source>
</evidence>
<keyword evidence="1" id="KW-1133">Transmembrane helix</keyword>
<protein>
    <submittedName>
        <fullName evidence="3">Uncharacterized protein</fullName>
    </submittedName>
</protein>
<feature type="chain" id="PRO_5041694697" evidence="2">
    <location>
        <begin position="20"/>
        <end position="141"/>
    </location>
</feature>
<name>A0AA88N884_CHASR</name>